<dbReference type="Gene3D" id="1.10.10.60">
    <property type="entry name" value="Homeodomain-like"/>
    <property type="match status" value="1"/>
</dbReference>
<feature type="DNA-binding region" description="Homeobox" evidence="5">
    <location>
        <begin position="98"/>
        <end position="147"/>
    </location>
</feature>
<dbReference type="Proteomes" id="UP000050761">
    <property type="component" value="Unassembled WGS sequence"/>
</dbReference>
<accession>A0A3P8DVU3</accession>
<dbReference type="PANTHER" id="PTHR24339">
    <property type="entry name" value="HOMEOBOX PROTEIN EMX-RELATED"/>
    <property type="match status" value="1"/>
</dbReference>
<dbReference type="SUPFAM" id="SSF46689">
    <property type="entry name" value="Homeodomain-like"/>
    <property type="match status" value="1"/>
</dbReference>
<dbReference type="AlphaFoldDB" id="A0A3P8DVU3"/>
<dbReference type="WBParaSite" id="HPBE_0001465501-mRNA-1">
    <property type="protein sequence ID" value="HPBE_0001465501-mRNA-1"/>
    <property type="gene ID" value="HPBE_0001465501"/>
</dbReference>
<keyword evidence="2 5" id="KW-0238">DNA-binding</keyword>
<evidence type="ECO:0000256" key="3">
    <source>
        <dbReference type="ARBA" id="ARBA00023155"/>
    </source>
</evidence>
<feature type="domain" description="Homeobox" evidence="7">
    <location>
        <begin position="96"/>
        <end position="146"/>
    </location>
</feature>
<keyword evidence="9" id="KW-1185">Reference proteome</keyword>
<dbReference type="GO" id="GO:0000978">
    <property type="term" value="F:RNA polymerase II cis-regulatory region sequence-specific DNA binding"/>
    <property type="evidence" value="ECO:0007669"/>
    <property type="project" value="TreeGrafter"/>
</dbReference>
<dbReference type="GO" id="GO:0005634">
    <property type="term" value="C:nucleus"/>
    <property type="evidence" value="ECO:0007669"/>
    <property type="project" value="UniProtKB-SubCell"/>
</dbReference>
<gene>
    <name evidence="8" type="ORF">HPBE_LOCUS14656</name>
</gene>
<keyword evidence="3 5" id="KW-0371">Homeobox</keyword>
<dbReference type="OrthoDB" id="6159439at2759"/>
<dbReference type="EMBL" id="UZAH01028469">
    <property type="protein sequence ID" value="VDP00373.1"/>
    <property type="molecule type" value="Genomic_DNA"/>
</dbReference>
<dbReference type="InterPro" id="IPR001356">
    <property type="entry name" value="HD"/>
</dbReference>
<evidence type="ECO:0000256" key="1">
    <source>
        <dbReference type="ARBA" id="ARBA00004123"/>
    </source>
</evidence>
<evidence type="ECO:0000256" key="6">
    <source>
        <dbReference type="RuleBase" id="RU000682"/>
    </source>
</evidence>
<dbReference type="PROSITE" id="PS50071">
    <property type="entry name" value="HOMEOBOX_2"/>
    <property type="match status" value="1"/>
</dbReference>
<evidence type="ECO:0000313" key="8">
    <source>
        <dbReference type="EMBL" id="VDP00373.1"/>
    </source>
</evidence>
<keyword evidence="4 5" id="KW-0539">Nucleus</keyword>
<name>A0A3P8DVU3_HELPZ</name>
<proteinExistence type="predicted"/>
<comment type="subcellular location">
    <subcellularLocation>
        <location evidence="1 5 6">Nucleus</location>
    </subcellularLocation>
</comment>
<dbReference type="GO" id="GO:0007420">
    <property type="term" value="P:brain development"/>
    <property type="evidence" value="ECO:0007669"/>
    <property type="project" value="TreeGrafter"/>
</dbReference>
<dbReference type="InterPro" id="IPR050877">
    <property type="entry name" value="EMX-VAX-Noto_Homeobox_TFs"/>
</dbReference>
<evidence type="ECO:0000313" key="9">
    <source>
        <dbReference type="Proteomes" id="UP000050761"/>
    </source>
</evidence>
<evidence type="ECO:0000259" key="7">
    <source>
        <dbReference type="PROSITE" id="PS50071"/>
    </source>
</evidence>
<sequence length="248" mass="28228">MSLNFSIDRLVDTTTSSSKPQPQEGRAAPIAQTLSYFDVLLPHVQMASSNPFLAGLSDSPSNHSRLWSQQWVELLQQANSSQFGEVAAGLFLQPFRKSKRIRTAFSPSQLLQLERAFEGNHYVVGTERKQLANRLALSETQVGSEFSLICRPCAAPLFLSGWRVDGARYVNTYFAYIWPPYHTQNRPRCPSAVTLYTSACFAFYLTSFFEKFREFSIENGPLFLDLHLSFYVFLLRKLASKRTEKNED</sequence>
<evidence type="ECO:0000313" key="10">
    <source>
        <dbReference type="WBParaSite" id="HPBE_0001465501-mRNA-1"/>
    </source>
</evidence>
<dbReference type="Pfam" id="PF00046">
    <property type="entry name" value="Homeodomain"/>
    <property type="match status" value="1"/>
</dbReference>
<dbReference type="SMART" id="SM00389">
    <property type="entry name" value="HOX"/>
    <property type="match status" value="1"/>
</dbReference>
<dbReference type="PANTHER" id="PTHR24339:SF28">
    <property type="entry name" value="E5-RELATED"/>
    <property type="match status" value="1"/>
</dbReference>
<dbReference type="GO" id="GO:0000981">
    <property type="term" value="F:DNA-binding transcription factor activity, RNA polymerase II-specific"/>
    <property type="evidence" value="ECO:0007669"/>
    <property type="project" value="TreeGrafter"/>
</dbReference>
<reference evidence="10" key="2">
    <citation type="submission" date="2019-09" db="UniProtKB">
        <authorList>
            <consortium name="WormBaseParasite"/>
        </authorList>
    </citation>
    <scope>IDENTIFICATION</scope>
</reference>
<dbReference type="GO" id="GO:0030182">
    <property type="term" value="P:neuron differentiation"/>
    <property type="evidence" value="ECO:0007669"/>
    <property type="project" value="TreeGrafter"/>
</dbReference>
<evidence type="ECO:0000256" key="5">
    <source>
        <dbReference type="PROSITE-ProRule" id="PRU00108"/>
    </source>
</evidence>
<organism evidence="8">
    <name type="scientific">Heligmosomoides polygyrus</name>
    <name type="common">Parasitic roundworm</name>
    <dbReference type="NCBI Taxonomy" id="6339"/>
    <lineage>
        <taxon>Eukaryota</taxon>
        <taxon>Metazoa</taxon>
        <taxon>Ecdysozoa</taxon>
        <taxon>Nematoda</taxon>
        <taxon>Chromadorea</taxon>
        <taxon>Rhabditida</taxon>
        <taxon>Rhabditina</taxon>
        <taxon>Rhabditomorpha</taxon>
        <taxon>Strongyloidea</taxon>
        <taxon>Heligmosomidae</taxon>
        <taxon>Heligmosomoides</taxon>
    </lineage>
</organism>
<protein>
    <submittedName>
        <fullName evidence="10">Homeobox domain-containing protein</fullName>
    </submittedName>
</protein>
<dbReference type="CDD" id="cd00086">
    <property type="entry name" value="homeodomain"/>
    <property type="match status" value="1"/>
</dbReference>
<evidence type="ECO:0000256" key="2">
    <source>
        <dbReference type="ARBA" id="ARBA00023125"/>
    </source>
</evidence>
<evidence type="ECO:0000256" key="4">
    <source>
        <dbReference type="ARBA" id="ARBA00023242"/>
    </source>
</evidence>
<reference evidence="8 9" key="1">
    <citation type="submission" date="2018-11" db="EMBL/GenBank/DDBJ databases">
        <authorList>
            <consortium name="Pathogen Informatics"/>
        </authorList>
    </citation>
    <scope>NUCLEOTIDE SEQUENCE [LARGE SCALE GENOMIC DNA]</scope>
</reference>
<dbReference type="InterPro" id="IPR009057">
    <property type="entry name" value="Homeodomain-like_sf"/>
</dbReference>